<dbReference type="Gramene" id="Psat05G0221100-T1">
    <property type="protein sequence ID" value="KAI5405347.1"/>
    <property type="gene ID" value="KIW84_052211"/>
</dbReference>
<name>A0A9D4WPI5_PEA</name>
<sequence length="195" mass="22252">MASELKRKDGAAGKGKEKLYPHPWMFNITSKTTPRGIGEISKVLSKEDSSNSLIRGKKIALTPNRLGQILDIPSGGHMLYDPEDEEWNDYNKREFYFGSSKISEGEYHEKRVESHGGEEPPKDFLSAGNFSINDRVLHYVLVYIIIPRNSNHCTITDMEIQALYAIKNDITLNWSHLILHHMMSHTTKLKSLPWA</sequence>
<accession>A0A9D4WPI5</accession>
<gene>
    <name evidence="1" type="ORF">KIW84_052211</name>
</gene>
<protein>
    <submittedName>
        <fullName evidence="1">Uncharacterized protein</fullName>
    </submittedName>
</protein>
<organism evidence="1 2">
    <name type="scientific">Pisum sativum</name>
    <name type="common">Garden pea</name>
    <name type="synonym">Lathyrus oleraceus</name>
    <dbReference type="NCBI Taxonomy" id="3888"/>
    <lineage>
        <taxon>Eukaryota</taxon>
        <taxon>Viridiplantae</taxon>
        <taxon>Streptophyta</taxon>
        <taxon>Embryophyta</taxon>
        <taxon>Tracheophyta</taxon>
        <taxon>Spermatophyta</taxon>
        <taxon>Magnoliopsida</taxon>
        <taxon>eudicotyledons</taxon>
        <taxon>Gunneridae</taxon>
        <taxon>Pentapetalae</taxon>
        <taxon>rosids</taxon>
        <taxon>fabids</taxon>
        <taxon>Fabales</taxon>
        <taxon>Fabaceae</taxon>
        <taxon>Papilionoideae</taxon>
        <taxon>50 kb inversion clade</taxon>
        <taxon>NPAAA clade</taxon>
        <taxon>Hologalegina</taxon>
        <taxon>IRL clade</taxon>
        <taxon>Fabeae</taxon>
        <taxon>Lathyrus</taxon>
    </lineage>
</organism>
<dbReference type="AlphaFoldDB" id="A0A9D4WPI5"/>
<reference evidence="1 2" key="1">
    <citation type="journal article" date="2022" name="Nat. Genet.">
        <title>Improved pea reference genome and pan-genome highlight genomic features and evolutionary characteristics.</title>
        <authorList>
            <person name="Yang T."/>
            <person name="Liu R."/>
            <person name="Luo Y."/>
            <person name="Hu S."/>
            <person name="Wang D."/>
            <person name="Wang C."/>
            <person name="Pandey M.K."/>
            <person name="Ge S."/>
            <person name="Xu Q."/>
            <person name="Li N."/>
            <person name="Li G."/>
            <person name="Huang Y."/>
            <person name="Saxena R.K."/>
            <person name="Ji Y."/>
            <person name="Li M."/>
            <person name="Yan X."/>
            <person name="He Y."/>
            <person name="Liu Y."/>
            <person name="Wang X."/>
            <person name="Xiang C."/>
            <person name="Varshney R.K."/>
            <person name="Ding H."/>
            <person name="Gao S."/>
            <person name="Zong X."/>
        </authorList>
    </citation>
    <scope>NUCLEOTIDE SEQUENCE [LARGE SCALE GENOMIC DNA]</scope>
    <source>
        <strain evidence="1 2">cv. Zhongwan 6</strain>
    </source>
</reference>
<dbReference type="EMBL" id="JAMSHJ010000005">
    <property type="protein sequence ID" value="KAI5405347.1"/>
    <property type="molecule type" value="Genomic_DNA"/>
</dbReference>
<proteinExistence type="predicted"/>
<dbReference type="Proteomes" id="UP001058974">
    <property type="component" value="Chromosome 5"/>
</dbReference>
<evidence type="ECO:0000313" key="1">
    <source>
        <dbReference type="EMBL" id="KAI5405347.1"/>
    </source>
</evidence>
<comment type="caution">
    <text evidence="1">The sequence shown here is derived from an EMBL/GenBank/DDBJ whole genome shotgun (WGS) entry which is preliminary data.</text>
</comment>
<keyword evidence="2" id="KW-1185">Reference proteome</keyword>
<evidence type="ECO:0000313" key="2">
    <source>
        <dbReference type="Proteomes" id="UP001058974"/>
    </source>
</evidence>